<evidence type="ECO:0000313" key="10">
    <source>
        <dbReference type="Proteomes" id="UP000076738"/>
    </source>
</evidence>
<comment type="similarity">
    <text evidence="2">Belongs to the NCF2/NOXA1 family.</text>
</comment>
<reference evidence="9 10" key="1">
    <citation type="journal article" date="2016" name="Mol. Biol. Evol.">
        <title>Comparative Genomics of Early-Diverging Mushroom-Forming Fungi Provides Insights into the Origins of Lignocellulose Decay Capabilities.</title>
        <authorList>
            <person name="Nagy L.G."/>
            <person name="Riley R."/>
            <person name="Tritt A."/>
            <person name="Adam C."/>
            <person name="Daum C."/>
            <person name="Floudas D."/>
            <person name="Sun H."/>
            <person name="Yadav J.S."/>
            <person name="Pangilinan J."/>
            <person name="Larsson K.H."/>
            <person name="Matsuura K."/>
            <person name="Barry K."/>
            <person name="Labutti K."/>
            <person name="Kuo R."/>
            <person name="Ohm R.A."/>
            <person name="Bhattacharya S.S."/>
            <person name="Shirouzu T."/>
            <person name="Yoshinaga Y."/>
            <person name="Martin F.M."/>
            <person name="Grigoriev I.V."/>
            <person name="Hibbett D.S."/>
        </authorList>
    </citation>
    <scope>NUCLEOTIDE SEQUENCE [LARGE SCALE GENOMIC DNA]</scope>
    <source>
        <strain evidence="9 10">TUFC12733</strain>
    </source>
</reference>
<evidence type="ECO:0000256" key="5">
    <source>
        <dbReference type="ARBA" id="ARBA00022737"/>
    </source>
</evidence>
<dbReference type="SUPFAM" id="SSF48452">
    <property type="entry name" value="TPR-like"/>
    <property type="match status" value="1"/>
</dbReference>
<keyword evidence="5" id="KW-0677">Repeat</keyword>
<evidence type="ECO:0000256" key="2">
    <source>
        <dbReference type="ARBA" id="ARBA00008051"/>
    </source>
</evidence>
<dbReference type="SUPFAM" id="SSF54277">
    <property type="entry name" value="CAD &amp; PB1 domains"/>
    <property type="match status" value="1"/>
</dbReference>
<evidence type="ECO:0000256" key="4">
    <source>
        <dbReference type="ARBA" id="ARBA00022490"/>
    </source>
</evidence>
<evidence type="ECO:0000259" key="8">
    <source>
        <dbReference type="PROSITE" id="PS51745"/>
    </source>
</evidence>
<keyword evidence="6" id="KW-0802">TPR repeat</keyword>
<dbReference type="PANTHER" id="PTHR15175">
    <property type="entry name" value="NEUTROPHIL CYTOSOLIC FACTOR 2, NEUTROPHIL NADPH OXIDASE FACTOR 2"/>
    <property type="match status" value="1"/>
</dbReference>
<dbReference type="InterPro" id="IPR019734">
    <property type="entry name" value="TPR_rpt"/>
</dbReference>
<dbReference type="SMART" id="SM00666">
    <property type="entry name" value="PB1"/>
    <property type="match status" value="1"/>
</dbReference>
<proteinExistence type="inferred from homology"/>
<dbReference type="Gene3D" id="3.10.20.90">
    <property type="entry name" value="Phosphatidylinositol 3-kinase Catalytic Subunit, Chain A, domain 1"/>
    <property type="match status" value="1"/>
</dbReference>
<dbReference type="InterPro" id="IPR011990">
    <property type="entry name" value="TPR-like_helical_dom_sf"/>
</dbReference>
<dbReference type="EMBL" id="KV417298">
    <property type="protein sequence ID" value="KZO93930.1"/>
    <property type="molecule type" value="Genomic_DNA"/>
</dbReference>
<dbReference type="FunFam" id="1.25.40.10:FF:000017">
    <property type="entry name" value="NADPH oxidase regulator NoxR"/>
    <property type="match status" value="1"/>
</dbReference>
<feature type="region of interest" description="Disordered" evidence="7">
    <location>
        <begin position="294"/>
        <end position="395"/>
    </location>
</feature>
<dbReference type="Pfam" id="PF00564">
    <property type="entry name" value="PB1"/>
    <property type="match status" value="1"/>
</dbReference>
<evidence type="ECO:0000313" key="9">
    <source>
        <dbReference type="EMBL" id="KZO93930.1"/>
    </source>
</evidence>
<dbReference type="OrthoDB" id="9450131at2759"/>
<sequence length="598" mass="66045">MSLSLKQELETWAAALKAYDEEDFESSLQKFEVIAESSKIQVNIGLIFATVGNHEQAIKHFGLATSYDQYLAVAYFQRGVSNFLLNRFEDAYRDFDDAVLYLRGNQAIMYEQLGLKFTLCSCEVLFNKGLSLVYLGRMEEGVNVMREASREKATDEHAVIDEAIAARGQDYTVFSIPIGVLYRPSEIKLKNSKAKDYMGKAKLVASADARDAYVSFVGSTRLAQGLSPTGAPLTESQGAALARSKTFNIEPPRIDGKEDVARLARKSEETLRPTRTADKSLPGVPPVTRALTIRREGVGGPGGLPERSGTIKLAPSAPKIDTGYMSSNATERQRKEPQLPTPQMGSPVRAPEFEELVFSGTNPPSRNGLGLDIGSRRRGSNEENLPPPRLDYDARNTQMTNFDDFLDSYAEVPVNSGQAGANKKLAQWARGVPEGAAPPMASTPPSPRMNGVPGLSFSASSTESGGIARANTTIKRKITRRGTTKGDRYVPVTLEDDDVSDLDFEEVFELIKIRVKLHYRNDVRGMAISPSIGFDEFVDRVTRKFERPFDRLEMKFDDEDSVHVSLKDESDFDLAIETARESAKGRPEGRLQVWLSDI</sequence>
<protein>
    <recommendedName>
        <fullName evidence="8">PB1 domain-containing protein</fullName>
    </recommendedName>
</protein>
<dbReference type="Gene3D" id="1.25.40.10">
    <property type="entry name" value="Tetratricopeptide repeat domain"/>
    <property type="match status" value="1"/>
</dbReference>
<dbReference type="STRING" id="1330018.A0A167JUY7"/>
<evidence type="ECO:0000256" key="3">
    <source>
        <dbReference type="ARBA" id="ARBA00022443"/>
    </source>
</evidence>
<dbReference type="InterPro" id="IPR053793">
    <property type="entry name" value="PB1-like"/>
</dbReference>
<dbReference type="InterPro" id="IPR051864">
    <property type="entry name" value="NCF2_NOXA1"/>
</dbReference>
<evidence type="ECO:0000256" key="7">
    <source>
        <dbReference type="SAM" id="MobiDB-lite"/>
    </source>
</evidence>
<keyword evidence="4" id="KW-0963">Cytoplasm</keyword>
<name>A0A167JUY7_CALVF</name>
<dbReference type="InterPro" id="IPR000270">
    <property type="entry name" value="PB1_dom"/>
</dbReference>
<comment type="subcellular location">
    <subcellularLocation>
        <location evidence="1">Cytoplasm</location>
    </subcellularLocation>
</comment>
<keyword evidence="10" id="KW-1185">Reference proteome</keyword>
<dbReference type="Proteomes" id="UP000076738">
    <property type="component" value="Unassembled WGS sequence"/>
</dbReference>
<gene>
    <name evidence="9" type="ORF">CALVIDRAFT_546511</name>
</gene>
<evidence type="ECO:0000256" key="1">
    <source>
        <dbReference type="ARBA" id="ARBA00004496"/>
    </source>
</evidence>
<accession>A0A167JUY7</accession>
<keyword evidence="3" id="KW-0728">SH3 domain</keyword>
<dbReference type="AlphaFoldDB" id="A0A167JUY7"/>
<feature type="domain" description="PB1" evidence="8">
    <location>
        <begin position="512"/>
        <end position="596"/>
    </location>
</feature>
<evidence type="ECO:0000256" key="6">
    <source>
        <dbReference type="ARBA" id="ARBA00022803"/>
    </source>
</evidence>
<dbReference type="GO" id="GO:0005737">
    <property type="term" value="C:cytoplasm"/>
    <property type="evidence" value="ECO:0007669"/>
    <property type="project" value="UniProtKB-SubCell"/>
</dbReference>
<dbReference type="PANTHER" id="PTHR15175:SF0">
    <property type="entry name" value="SH3 DOMAIN-CONTAINING PROTEIN C23A1.17"/>
    <property type="match status" value="1"/>
</dbReference>
<dbReference type="PROSITE" id="PS51745">
    <property type="entry name" value="PB1"/>
    <property type="match status" value="1"/>
</dbReference>
<dbReference type="SMART" id="SM00028">
    <property type="entry name" value="TPR"/>
    <property type="match status" value="3"/>
</dbReference>
<organism evidence="9 10">
    <name type="scientific">Calocera viscosa (strain TUFC12733)</name>
    <dbReference type="NCBI Taxonomy" id="1330018"/>
    <lineage>
        <taxon>Eukaryota</taxon>
        <taxon>Fungi</taxon>
        <taxon>Dikarya</taxon>
        <taxon>Basidiomycota</taxon>
        <taxon>Agaricomycotina</taxon>
        <taxon>Dacrymycetes</taxon>
        <taxon>Dacrymycetales</taxon>
        <taxon>Dacrymycetaceae</taxon>
        <taxon>Calocera</taxon>
    </lineage>
</organism>